<dbReference type="Gene3D" id="1.20.58.300">
    <property type="entry name" value="FlgN-like"/>
    <property type="match status" value="1"/>
</dbReference>
<evidence type="ECO:0000256" key="1">
    <source>
        <dbReference type="ARBA" id="ARBA00002397"/>
    </source>
</evidence>
<evidence type="ECO:0000256" key="3">
    <source>
        <dbReference type="ARBA" id="ARBA00022795"/>
    </source>
</evidence>
<dbReference type="InterPro" id="IPR036679">
    <property type="entry name" value="FlgN-like_sf"/>
</dbReference>
<evidence type="ECO:0000313" key="5">
    <source>
        <dbReference type="EMBL" id="ASP40626.1"/>
    </source>
</evidence>
<dbReference type="InterPro" id="IPR007809">
    <property type="entry name" value="FlgN-like"/>
</dbReference>
<sequence length="156" mass="17922">MSLNIEPFARYLHTELELTTALHQLLVQELDVLKQQQLEELKALQPQKQQLLQDIQACAEQRLGWMTEHQLPHSPDCLEHPDIVNSGEIQPLWQQLASQYDANRHLSETLSDLVLKARYRTQQKLQILRGGNNDPHLYNEHGKTKGVNSGQGYVQA</sequence>
<name>A0A222FQ28_9GAMM</name>
<feature type="region of interest" description="Disordered" evidence="4">
    <location>
        <begin position="129"/>
        <end position="156"/>
    </location>
</feature>
<comment type="similarity">
    <text evidence="2">Belongs to the FlgN family.</text>
</comment>
<dbReference type="KEGG" id="bsan:CHH28_19000"/>
<dbReference type="AlphaFoldDB" id="A0A222FQ28"/>
<comment type="function">
    <text evidence="1">Required for the efficient initiation of filament assembly.</text>
</comment>
<evidence type="ECO:0000256" key="2">
    <source>
        <dbReference type="ARBA" id="ARBA00007703"/>
    </source>
</evidence>
<dbReference type="EMBL" id="CP022530">
    <property type="protein sequence ID" value="ASP40626.1"/>
    <property type="molecule type" value="Genomic_DNA"/>
</dbReference>
<evidence type="ECO:0008006" key="7">
    <source>
        <dbReference type="Google" id="ProtNLM"/>
    </source>
</evidence>
<reference evidence="5 6" key="1">
    <citation type="submission" date="2017-07" db="EMBL/GenBank/DDBJ databases">
        <title>Annotated genome sequence of Bacterioplanes sanyensis isolated from Red Sea.</title>
        <authorList>
            <person name="Rehman Z.U."/>
        </authorList>
    </citation>
    <scope>NUCLEOTIDE SEQUENCE [LARGE SCALE GENOMIC DNA]</scope>
    <source>
        <strain evidence="5 6">NV9</strain>
    </source>
</reference>
<evidence type="ECO:0000313" key="6">
    <source>
        <dbReference type="Proteomes" id="UP000202440"/>
    </source>
</evidence>
<dbReference type="Pfam" id="PF05130">
    <property type="entry name" value="FlgN"/>
    <property type="match status" value="1"/>
</dbReference>
<evidence type="ECO:0000256" key="4">
    <source>
        <dbReference type="SAM" id="MobiDB-lite"/>
    </source>
</evidence>
<proteinExistence type="inferred from homology"/>
<feature type="compositionally biased region" description="Polar residues" evidence="4">
    <location>
        <begin position="146"/>
        <end position="156"/>
    </location>
</feature>
<keyword evidence="6" id="KW-1185">Reference proteome</keyword>
<dbReference type="RefSeq" id="WP_094061788.1">
    <property type="nucleotide sequence ID" value="NZ_CP022530.1"/>
</dbReference>
<dbReference type="Proteomes" id="UP000202440">
    <property type="component" value="Chromosome"/>
</dbReference>
<dbReference type="GO" id="GO:0044780">
    <property type="term" value="P:bacterial-type flagellum assembly"/>
    <property type="evidence" value="ECO:0007669"/>
    <property type="project" value="InterPro"/>
</dbReference>
<dbReference type="SUPFAM" id="SSF140566">
    <property type="entry name" value="FlgN-like"/>
    <property type="match status" value="1"/>
</dbReference>
<protein>
    <recommendedName>
        <fullName evidence="7">Flagellar biosynthesis protein FlgN</fullName>
    </recommendedName>
</protein>
<gene>
    <name evidence="5" type="ORF">CHH28_19000</name>
</gene>
<organism evidence="5 6">
    <name type="scientific">Bacterioplanes sanyensis</name>
    <dbReference type="NCBI Taxonomy" id="1249553"/>
    <lineage>
        <taxon>Bacteria</taxon>
        <taxon>Pseudomonadati</taxon>
        <taxon>Pseudomonadota</taxon>
        <taxon>Gammaproteobacteria</taxon>
        <taxon>Oceanospirillales</taxon>
        <taxon>Oceanospirillaceae</taxon>
        <taxon>Bacterioplanes</taxon>
    </lineage>
</organism>
<accession>A0A222FQ28</accession>
<keyword evidence="3" id="KW-1005">Bacterial flagellum biogenesis</keyword>
<dbReference type="OrthoDB" id="6121030at2"/>